<evidence type="ECO:0000313" key="3">
    <source>
        <dbReference type="Proteomes" id="UP000291343"/>
    </source>
</evidence>
<dbReference type="Proteomes" id="UP000291343">
    <property type="component" value="Unassembled WGS sequence"/>
</dbReference>
<accession>A0A482WP49</accession>
<reference evidence="2 3" key="1">
    <citation type="journal article" date="2017" name="Gigascience">
        <title>Genome sequence of the small brown planthopper, Laodelphax striatellus.</title>
        <authorList>
            <person name="Zhu J."/>
            <person name="Jiang F."/>
            <person name="Wang X."/>
            <person name="Yang P."/>
            <person name="Bao Y."/>
            <person name="Zhao W."/>
            <person name="Wang W."/>
            <person name="Lu H."/>
            <person name="Wang Q."/>
            <person name="Cui N."/>
            <person name="Li J."/>
            <person name="Chen X."/>
            <person name="Luo L."/>
            <person name="Yu J."/>
            <person name="Kang L."/>
            <person name="Cui F."/>
        </authorList>
    </citation>
    <scope>NUCLEOTIDE SEQUENCE [LARGE SCALE GENOMIC DNA]</scope>
    <source>
        <strain evidence="2">Lst14</strain>
    </source>
</reference>
<dbReference type="InParanoid" id="A0A482WP49"/>
<feature type="region of interest" description="Disordered" evidence="1">
    <location>
        <begin position="155"/>
        <end position="186"/>
    </location>
</feature>
<feature type="compositionally biased region" description="Basic and acidic residues" evidence="1">
    <location>
        <begin position="20"/>
        <end position="34"/>
    </location>
</feature>
<dbReference type="AlphaFoldDB" id="A0A482WP49"/>
<dbReference type="EMBL" id="QKKF02030383">
    <property type="protein sequence ID" value="RZF34800.1"/>
    <property type="molecule type" value="Genomic_DNA"/>
</dbReference>
<keyword evidence="3" id="KW-1185">Reference proteome</keyword>
<protein>
    <submittedName>
        <fullName evidence="2">Uncharacterized protein</fullName>
    </submittedName>
</protein>
<comment type="caution">
    <text evidence="2">The sequence shown here is derived from an EMBL/GenBank/DDBJ whole genome shotgun (WGS) entry which is preliminary data.</text>
</comment>
<gene>
    <name evidence="2" type="ORF">LSTR_LSTR007852</name>
</gene>
<dbReference type="OrthoDB" id="8191748at2759"/>
<proteinExistence type="predicted"/>
<organism evidence="2 3">
    <name type="scientific">Laodelphax striatellus</name>
    <name type="common">Small brown planthopper</name>
    <name type="synonym">Delphax striatella</name>
    <dbReference type="NCBI Taxonomy" id="195883"/>
    <lineage>
        <taxon>Eukaryota</taxon>
        <taxon>Metazoa</taxon>
        <taxon>Ecdysozoa</taxon>
        <taxon>Arthropoda</taxon>
        <taxon>Hexapoda</taxon>
        <taxon>Insecta</taxon>
        <taxon>Pterygota</taxon>
        <taxon>Neoptera</taxon>
        <taxon>Paraneoptera</taxon>
        <taxon>Hemiptera</taxon>
        <taxon>Auchenorrhyncha</taxon>
        <taxon>Fulgoroidea</taxon>
        <taxon>Delphacidae</taxon>
        <taxon>Criomorphinae</taxon>
        <taxon>Laodelphax</taxon>
    </lineage>
</organism>
<feature type="region of interest" description="Disordered" evidence="1">
    <location>
        <begin position="1"/>
        <end position="34"/>
    </location>
</feature>
<feature type="compositionally biased region" description="Polar residues" evidence="1">
    <location>
        <begin position="167"/>
        <end position="186"/>
    </location>
</feature>
<evidence type="ECO:0000313" key="2">
    <source>
        <dbReference type="EMBL" id="RZF34800.1"/>
    </source>
</evidence>
<name>A0A482WP49_LAOST</name>
<evidence type="ECO:0000256" key="1">
    <source>
        <dbReference type="SAM" id="MobiDB-lite"/>
    </source>
</evidence>
<sequence length="273" mass="30665">MAPGLNGGGRPTGTVPKTKSHNESTREHSAQPHRRDFSFNHMNNILAPADWQSLADFMPVARSRKESNNSSTRYPEPNEIQDEAAVCPESQWFPPVLQPQVNYCNEHQQAISRWEDKRRKSNNILNPPDQAQMNRRFVQICDYINQTSSLMDTLQPSGSLGAENGLPESNFTQGASATSPDTMHQRNFPNKKEFWFSVLELREQSAIMALKHKAQEQLKEAQTSQIAWLAAASSTQLAQPSSATALSDANIQDSLHNLQRFYDGRNESVKCLV</sequence>
<feature type="compositionally biased region" description="Gly residues" evidence="1">
    <location>
        <begin position="1"/>
        <end position="11"/>
    </location>
</feature>